<dbReference type="Ensembl" id="ENSSSCT00070049051.1">
    <property type="protein sequence ID" value="ENSSSCP00070041428.1"/>
    <property type="gene ID" value="ENSSSCG00070024579.1"/>
</dbReference>
<dbReference type="AlphaFoldDB" id="A0A4X1VIX8"/>
<protein>
    <submittedName>
        <fullName evidence="1">Uncharacterized protein</fullName>
    </submittedName>
</protein>
<sequence>METMAASFPLIIFTFIKTLPLLLVPRCSTCSPAPSPPPLCFWPLLCMCFDSLSHVAFPFLLGLCRVLSPELQLNSFLET</sequence>
<dbReference type="Proteomes" id="UP000314985">
    <property type="component" value="Chromosome 9"/>
</dbReference>
<reference evidence="1" key="2">
    <citation type="submission" date="2025-08" db="UniProtKB">
        <authorList>
            <consortium name="Ensembl"/>
        </authorList>
    </citation>
    <scope>IDENTIFICATION</scope>
</reference>
<name>A0A4X1VIX8_PIG</name>
<accession>A0A4X1VIX8</accession>
<evidence type="ECO:0000313" key="1">
    <source>
        <dbReference type="Ensembl" id="ENSSSCP00070041428.1"/>
    </source>
</evidence>
<evidence type="ECO:0000313" key="2">
    <source>
        <dbReference type="Proteomes" id="UP000314985"/>
    </source>
</evidence>
<organism evidence="1 2">
    <name type="scientific">Sus scrofa</name>
    <name type="common">Pig</name>
    <dbReference type="NCBI Taxonomy" id="9823"/>
    <lineage>
        <taxon>Eukaryota</taxon>
        <taxon>Metazoa</taxon>
        <taxon>Chordata</taxon>
        <taxon>Craniata</taxon>
        <taxon>Vertebrata</taxon>
        <taxon>Euteleostomi</taxon>
        <taxon>Mammalia</taxon>
        <taxon>Eutheria</taxon>
        <taxon>Laurasiatheria</taxon>
        <taxon>Artiodactyla</taxon>
        <taxon>Suina</taxon>
        <taxon>Suidae</taxon>
        <taxon>Sus</taxon>
    </lineage>
</organism>
<proteinExistence type="predicted"/>
<reference evidence="1 2" key="1">
    <citation type="submission" date="2017-08" db="EMBL/GenBank/DDBJ databases">
        <title>USMARCv1.0.</title>
        <authorList>
            <person name="Hannum G.I."/>
            <person name="Koren S."/>
            <person name="Schroeder S.G."/>
            <person name="Chin S.C."/>
            <person name="Nonneman D.J."/>
            <person name="Becker S.A."/>
            <person name="Rosen B.D."/>
            <person name="Bickhart D.M."/>
            <person name="Putnam N.H."/>
            <person name="Green R.E."/>
            <person name="Tuggle C.K."/>
            <person name="Liu H."/>
            <person name="Rohrer G.A."/>
            <person name="Warr A."/>
            <person name="Hall R."/>
            <person name="Kim K."/>
            <person name="Hume D.A."/>
            <person name="Talbot R."/>
            <person name="Chow W."/>
            <person name="Howe K."/>
            <person name="Schwartz A.S."/>
            <person name="Watson M."/>
            <person name="Archibald A.L."/>
            <person name="Phillippy A.M."/>
            <person name="Smith T.P.L."/>
        </authorList>
    </citation>
    <scope>NUCLEOTIDE SEQUENCE [LARGE SCALE GENOMIC DNA]</scope>
</reference>